<protein>
    <submittedName>
        <fullName evidence="4">TetR/AcrR family transcriptional regulator</fullName>
    </submittedName>
</protein>
<reference evidence="4" key="2">
    <citation type="journal article" date="2021" name="PeerJ">
        <title>Extensive microbial diversity within the chicken gut microbiome revealed by metagenomics and culture.</title>
        <authorList>
            <person name="Gilroy R."/>
            <person name="Ravi A."/>
            <person name="Getino M."/>
            <person name="Pursley I."/>
            <person name="Horton D.L."/>
            <person name="Alikhan N.F."/>
            <person name="Baker D."/>
            <person name="Gharbi K."/>
            <person name="Hall N."/>
            <person name="Watson M."/>
            <person name="Adriaenssens E.M."/>
            <person name="Foster-Nyarko E."/>
            <person name="Jarju S."/>
            <person name="Secka A."/>
            <person name="Antonio M."/>
            <person name="Oren A."/>
            <person name="Chaudhuri R.R."/>
            <person name="La Ragione R."/>
            <person name="Hildebrand F."/>
            <person name="Pallen M.J."/>
        </authorList>
    </citation>
    <scope>NUCLEOTIDE SEQUENCE</scope>
    <source>
        <strain evidence="4">ChiW3-316</strain>
    </source>
</reference>
<keyword evidence="1 2" id="KW-0238">DNA-binding</keyword>
<dbReference type="InterPro" id="IPR009057">
    <property type="entry name" value="Homeodomain-like_sf"/>
</dbReference>
<dbReference type="AlphaFoldDB" id="A0A9D1M4I0"/>
<evidence type="ECO:0000256" key="1">
    <source>
        <dbReference type="ARBA" id="ARBA00023125"/>
    </source>
</evidence>
<sequence length="197" mass="22779">MTITKDNIRRILISKGRLLVKEKGADYLTARKLAEASAYSVGTIYNQFGTMDNFVLEQNKQTLDELVRYMLKTPKGESSYQMLNRYLDAFVAFVLANRNLWFLLYNFHLHAEYGKLPKAYLRKLVAVTKIWEPAFEKVYAGLKVKERQLARQVLWLTLFSMSSFLTTNALDNFSKINKKSLCKLLLNTYLAGLTVLK</sequence>
<dbReference type="Pfam" id="PF00440">
    <property type="entry name" value="TetR_N"/>
    <property type="match status" value="1"/>
</dbReference>
<comment type="caution">
    <text evidence="4">The sequence shown here is derived from an EMBL/GenBank/DDBJ whole genome shotgun (WGS) entry which is preliminary data.</text>
</comment>
<evidence type="ECO:0000313" key="4">
    <source>
        <dbReference type="EMBL" id="HIU53454.1"/>
    </source>
</evidence>
<evidence type="ECO:0000259" key="3">
    <source>
        <dbReference type="PROSITE" id="PS50977"/>
    </source>
</evidence>
<dbReference type="PROSITE" id="PS50977">
    <property type="entry name" value="HTH_TETR_2"/>
    <property type="match status" value="1"/>
</dbReference>
<dbReference type="GO" id="GO:0003677">
    <property type="term" value="F:DNA binding"/>
    <property type="evidence" value="ECO:0007669"/>
    <property type="project" value="UniProtKB-UniRule"/>
</dbReference>
<evidence type="ECO:0000256" key="2">
    <source>
        <dbReference type="PROSITE-ProRule" id="PRU00335"/>
    </source>
</evidence>
<proteinExistence type="predicted"/>
<dbReference type="Gene3D" id="1.10.357.10">
    <property type="entry name" value="Tetracycline Repressor, domain 2"/>
    <property type="match status" value="1"/>
</dbReference>
<dbReference type="SUPFAM" id="SSF46689">
    <property type="entry name" value="Homeodomain-like"/>
    <property type="match status" value="1"/>
</dbReference>
<reference evidence="4" key="1">
    <citation type="submission" date="2020-10" db="EMBL/GenBank/DDBJ databases">
        <authorList>
            <person name="Gilroy R."/>
        </authorList>
    </citation>
    <scope>NUCLEOTIDE SEQUENCE</scope>
    <source>
        <strain evidence="4">ChiW3-316</strain>
    </source>
</reference>
<name>A0A9D1M4I0_9PROT</name>
<evidence type="ECO:0000313" key="5">
    <source>
        <dbReference type="Proteomes" id="UP000824107"/>
    </source>
</evidence>
<dbReference type="EMBL" id="DVNC01000032">
    <property type="protein sequence ID" value="HIU53454.1"/>
    <property type="molecule type" value="Genomic_DNA"/>
</dbReference>
<feature type="domain" description="HTH tetR-type" evidence="3">
    <location>
        <begin position="6"/>
        <end position="66"/>
    </location>
</feature>
<dbReference type="Proteomes" id="UP000824107">
    <property type="component" value="Unassembled WGS sequence"/>
</dbReference>
<dbReference type="InterPro" id="IPR001647">
    <property type="entry name" value="HTH_TetR"/>
</dbReference>
<gene>
    <name evidence="4" type="ORF">IAD20_05180</name>
</gene>
<accession>A0A9D1M4I0</accession>
<feature type="DNA-binding region" description="H-T-H motif" evidence="2">
    <location>
        <begin position="29"/>
        <end position="48"/>
    </location>
</feature>
<organism evidence="4 5">
    <name type="scientific">Candidatus Scatocola faecipullorum</name>
    <dbReference type="NCBI Taxonomy" id="2840917"/>
    <lineage>
        <taxon>Bacteria</taxon>
        <taxon>Pseudomonadati</taxon>
        <taxon>Pseudomonadota</taxon>
        <taxon>Alphaproteobacteria</taxon>
        <taxon>Rhodospirillales</taxon>
        <taxon>Rhodospirillaceae</taxon>
        <taxon>Rhodospirillaceae incertae sedis</taxon>
        <taxon>Candidatus Scatocola</taxon>
    </lineage>
</organism>